<dbReference type="Proteomes" id="UP001198242">
    <property type="component" value="Unassembled WGS sequence"/>
</dbReference>
<keyword evidence="2" id="KW-0472">Membrane</keyword>
<proteinExistence type="predicted"/>
<keyword evidence="2" id="KW-0812">Transmembrane</keyword>
<comment type="caution">
    <text evidence="3">The sequence shown here is derived from an EMBL/GenBank/DDBJ whole genome shotgun (WGS) entry which is preliminary data.</text>
</comment>
<reference evidence="3 4" key="1">
    <citation type="submission" date="2021-10" db="EMBL/GenBank/DDBJ databases">
        <title>Anaerobic single-cell dispensing facilitates the cultivation of human gut bacteria.</title>
        <authorList>
            <person name="Afrizal A."/>
        </authorList>
    </citation>
    <scope>NUCLEOTIDE SEQUENCE [LARGE SCALE GENOMIC DNA]</scope>
    <source>
        <strain evidence="3 4">CLA-AA-H232</strain>
    </source>
</reference>
<keyword evidence="2" id="KW-1133">Transmembrane helix</keyword>
<organism evidence="3 4">
    <name type="scientific">Hominilimicola fabiformis</name>
    <dbReference type="NCBI Taxonomy" id="2885356"/>
    <lineage>
        <taxon>Bacteria</taxon>
        <taxon>Bacillati</taxon>
        <taxon>Bacillota</taxon>
        <taxon>Clostridia</taxon>
        <taxon>Eubacteriales</taxon>
        <taxon>Oscillospiraceae</taxon>
        <taxon>Hominilimicola</taxon>
    </lineage>
</organism>
<evidence type="ECO:0000313" key="3">
    <source>
        <dbReference type="EMBL" id="MCC2211644.1"/>
    </source>
</evidence>
<feature type="transmembrane region" description="Helical" evidence="2">
    <location>
        <begin position="6"/>
        <end position="25"/>
    </location>
</feature>
<sequence length="72" mass="7917">MESTIVVAILSLVGTLGGSIIAGIVSNNKTLYRIEQLERKVEKHNSVVERVAIAENTLKSQQHQIDELKGDM</sequence>
<name>A0AAE3JAB6_9FIRM</name>
<evidence type="ECO:0000313" key="4">
    <source>
        <dbReference type="Proteomes" id="UP001198242"/>
    </source>
</evidence>
<gene>
    <name evidence="3" type="ORF">LKE05_12720</name>
</gene>
<evidence type="ECO:0000256" key="1">
    <source>
        <dbReference type="SAM" id="Coils"/>
    </source>
</evidence>
<dbReference type="AlphaFoldDB" id="A0AAE3JAB6"/>
<feature type="coiled-coil region" evidence="1">
    <location>
        <begin position="34"/>
        <end position="71"/>
    </location>
</feature>
<keyword evidence="4" id="KW-1185">Reference proteome</keyword>
<evidence type="ECO:0000256" key="2">
    <source>
        <dbReference type="SAM" id="Phobius"/>
    </source>
</evidence>
<dbReference type="RefSeq" id="WP_308457086.1">
    <property type="nucleotide sequence ID" value="NZ_JAJEQM010000021.1"/>
</dbReference>
<dbReference type="EMBL" id="JAJEQM010000021">
    <property type="protein sequence ID" value="MCC2211644.1"/>
    <property type="molecule type" value="Genomic_DNA"/>
</dbReference>
<protein>
    <submittedName>
        <fullName evidence="3">Uncharacterized protein</fullName>
    </submittedName>
</protein>
<keyword evidence="1" id="KW-0175">Coiled coil</keyword>
<accession>A0AAE3JAB6</accession>